<accession>A0A1H0AWD1</accession>
<keyword evidence="3" id="KW-1185">Reference proteome</keyword>
<evidence type="ECO:0000313" key="3">
    <source>
        <dbReference type="Proteomes" id="UP000214880"/>
    </source>
</evidence>
<dbReference type="STRING" id="146817.SAMN04488502_1245"/>
<feature type="signal peptide" evidence="1">
    <location>
        <begin position="1"/>
        <end position="19"/>
    </location>
</feature>
<organism evidence="2 3">
    <name type="scientific">Dendrosporobacter quercicolus</name>
    <dbReference type="NCBI Taxonomy" id="146817"/>
    <lineage>
        <taxon>Bacteria</taxon>
        <taxon>Bacillati</taxon>
        <taxon>Bacillota</taxon>
        <taxon>Negativicutes</taxon>
        <taxon>Selenomonadales</taxon>
        <taxon>Sporomusaceae</taxon>
        <taxon>Dendrosporobacter</taxon>
    </lineage>
</organism>
<dbReference type="Proteomes" id="UP000214880">
    <property type="component" value="Unassembled WGS sequence"/>
</dbReference>
<dbReference type="PANTHER" id="PTHR46066:SF2">
    <property type="entry name" value="CHITINASE DOMAIN-CONTAINING PROTEIN 1"/>
    <property type="match status" value="1"/>
</dbReference>
<sequence>MVLQLLKAAIAAVVFAALAGGVAGSHSLAGAAANETSQKAAWLAYWDLADGVKDLERIAGRLEQLSYFGAYFDQNDDIFIPQELSGQKAELQQNQGQYETYLTFVNDKQNADGSVIVKDIALLRRLFADEETMDRHIGEIIALTLQGGYDGIEIDYERVWQDEQVGQSYLVFAERLYKEALANNLKLRLVLEPGTPFDSAGFFRGPEYVVMFYNLYGLHSGPGPKANAEFIRKILTQMEALPGGKAAAFSTGGCLWGDDGEKRFLTEVQANTLAVTHARDPRRDKESQCLVFEYQDKGVSYQVWYTDVQTLNYWAAIAREQGVNRINLWRLGGNAAIDRIN</sequence>
<evidence type="ECO:0000256" key="1">
    <source>
        <dbReference type="SAM" id="SignalP"/>
    </source>
</evidence>
<dbReference type="AlphaFoldDB" id="A0A1H0AWD1"/>
<dbReference type="PANTHER" id="PTHR46066">
    <property type="entry name" value="CHITINASE DOMAIN-CONTAINING PROTEIN 1 FAMILY MEMBER"/>
    <property type="match status" value="1"/>
</dbReference>
<dbReference type="Gene3D" id="3.20.20.80">
    <property type="entry name" value="Glycosidases"/>
    <property type="match status" value="1"/>
</dbReference>
<protein>
    <recommendedName>
        <fullName evidence="4">Glycosyl hydrolases family 18</fullName>
    </recommendedName>
</protein>
<name>A0A1H0AWD1_9FIRM</name>
<feature type="chain" id="PRO_5039668815" description="Glycosyl hydrolases family 18" evidence="1">
    <location>
        <begin position="20"/>
        <end position="341"/>
    </location>
</feature>
<dbReference type="EMBL" id="FNHB01000024">
    <property type="protein sequence ID" value="SDN37536.1"/>
    <property type="molecule type" value="Genomic_DNA"/>
</dbReference>
<dbReference type="SUPFAM" id="SSF51445">
    <property type="entry name" value="(Trans)glycosidases"/>
    <property type="match status" value="1"/>
</dbReference>
<reference evidence="2 3" key="1">
    <citation type="submission" date="2016-10" db="EMBL/GenBank/DDBJ databases">
        <authorList>
            <person name="de Groot N.N."/>
        </authorList>
    </citation>
    <scope>NUCLEOTIDE SEQUENCE [LARGE SCALE GENOMIC DNA]</scope>
    <source>
        <strain evidence="2 3">DSM 1736</strain>
    </source>
</reference>
<dbReference type="RefSeq" id="WP_092075164.1">
    <property type="nucleotide sequence ID" value="NZ_FNHB01000024.1"/>
</dbReference>
<keyword evidence="1" id="KW-0732">Signal</keyword>
<evidence type="ECO:0008006" key="4">
    <source>
        <dbReference type="Google" id="ProtNLM"/>
    </source>
</evidence>
<gene>
    <name evidence="2" type="ORF">SAMN04488502_1245</name>
</gene>
<dbReference type="OrthoDB" id="1633417at2"/>
<dbReference type="InterPro" id="IPR029070">
    <property type="entry name" value="Chitinase_insertion_sf"/>
</dbReference>
<dbReference type="InterPro" id="IPR017853">
    <property type="entry name" value="GH"/>
</dbReference>
<dbReference type="Gene3D" id="3.10.50.10">
    <property type="match status" value="1"/>
</dbReference>
<proteinExistence type="predicted"/>
<evidence type="ECO:0000313" key="2">
    <source>
        <dbReference type="EMBL" id="SDN37536.1"/>
    </source>
</evidence>